<evidence type="ECO:0000313" key="1">
    <source>
        <dbReference type="EMBL" id="VEP14852.1"/>
    </source>
</evidence>
<evidence type="ECO:0008006" key="3">
    <source>
        <dbReference type="Google" id="ProtNLM"/>
    </source>
</evidence>
<dbReference type="AlphaFoldDB" id="A0A563VTP4"/>
<name>A0A563VTP4_9CYAN</name>
<gene>
    <name evidence="1" type="ORF">H1P_2910013</name>
</gene>
<protein>
    <recommendedName>
        <fullName evidence="3">Transposase</fullName>
    </recommendedName>
</protein>
<reference evidence="1 2" key="1">
    <citation type="submission" date="2019-01" db="EMBL/GenBank/DDBJ databases">
        <authorList>
            <person name="Brito A."/>
        </authorList>
    </citation>
    <scope>NUCLEOTIDE SEQUENCE [LARGE SCALE GENOMIC DNA]</scope>
    <source>
        <strain evidence="1">1</strain>
    </source>
</reference>
<proteinExistence type="predicted"/>
<evidence type="ECO:0000313" key="2">
    <source>
        <dbReference type="Proteomes" id="UP000320055"/>
    </source>
</evidence>
<keyword evidence="2" id="KW-1185">Reference proteome</keyword>
<dbReference type="EMBL" id="CAACVJ010000214">
    <property type="protein sequence ID" value="VEP14852.1"/>
    <property type="molecule type" value="Genomic_DNA"/>
</dbReference>
<accession>A0A563VTP4</accession>
<dbReference type="Proteomes" id="UP000320055">
    <property type="component" value="Unassembled WGS sequence"/>
</dbReference>
<sequence>MEKSGNQGKIRHLVKKFSKMPDINLKLFREQVYHCLGNAKDAVFELTDAAILTRSPESLAELSLSPVFRRKWHSTYEALEDCNPSREKMMAIMSQQIVALNQRPLLVGDHSAWFRPDALTLSRKNL</sequence>
<organism evidence="1 2">
    <name type="scientific">Hyella patelloides LEGE 07179</name>
    <dbReference type="NCBI Taxonomy" id="945734"/>
    <lineage>
        <taxon>Bacteria</taxon>
        <taxon>Bacillati</taxon>
        <taxon>Cyanobacteriota</taxon>
        <taxon>Cyanophyceae</taxon>
        <taxon>Pleurocapsales</taxon>
        <taxon>Hyellaceae</taxon>
        <taxon>Hyella</taxon>
    </lineage>
</organism>